<proteinExistence type="predicted"/>
<dbReference type="VEuPathDB" id="FungiDB:BO71DRAFT_73310"/>
<organism evidence="1 2">
    <name type="scientific">Aspergillus ellipticus CBS 707.79</name>
    <dbReference type="NCBI Taxonomy" id="1448320"/>
    <lineage>
        <taxon>Eukaryota</taxon>
        <taxon>Fungi</taxon>
        <taxon>Dikarya</taxon>
        <taxon>Ascomycota</taxon>
        <taxon>Pezizomycotina</taxon>
        <taxon>Eurotiomycetes</taxon>
        <taxon>Eurotiomycetidae</taxon>
        <taxon>Eurotiales</taxon>
        <taxon>Aspergillaceae</taxon>
        <taxon>Aspergillus</taxon>
        <taxon>Aspergillus subgen. Circumdati</taxon>
    </lineage>
</organism>
<protein>
    <submittedName>
        <fullName evidence="1">Uncharacterized protein</fullName>
    </submittedName>
</protein>
<keyword evidence="2" id="KW-1185">Reference proteome</keyword>
<dbReference type="EMBL" id="KZ825978">
    <property type="protein sequence ID" value="PYH90561.1"/>
    <property type="molecule type" value="Genomic_DNA"/>
</dbReference>
<name>A0A319D0N4_9EURO</name>
<sequence>MRLFEPGKVSLAVAPRMDMPSQCLGSILRQPPDPHPRQSPPGIDSLVHAIGCFIGPNSTPMGFFLLFRIRPEHANPSLSHRPIAEE</sequence>
<dbReference type="AlphaFoldDB" id="A0A319D0N4"/>
<reference evidence="1 2" key="1">
    <citation type="submission" date="2018-02" db="EMBL/GenBank/DDBJ databases">
        <title>The genomes of Aspergillus section Nigri reveals drivers in fungal speciation.</title>
        <authorList>
            <consortium name="DOE Joint Genome Institute"/>
            <person name="Vesth T.C."/>
            <person name="Nybo J."/>
            <person name="Theobald S."/>
            <person name="Brandl J."/>
            <person name="Frisvad J.C."/>
            <person name="Nielsen K.F."/>
            <person name="Lyhne E.K."/>
            <person name="Kogle M.E."/>
            <person name="Kuo A."/>
            <person name="Riley R."/>
            <person name="Clum A."/>
            <person name="Nolan M."/>
            <person name="Lipzen A."/>
            <person name="Salamov A."/>
            <person name="Henrissat B."/>
            <person name="Wiebenga A."/>
            <person name="De vries R.P."/>
            <person name="Grigoriev I.V."/>
            <person name="Mortensen U.H."/>
            <person name="Andersen M.R."/>
            <person name="Baker S.E."/>
        </authorList>
    </citation>
    <scope>NUCLEOTIDE SEQUENCE [LARGE SCALE GENOMIC DNA]</scope>
    <source>
        <strain evidence="1 2">CBS 707.79</strain>
    </source>
</reference>
<gene>
    <name evidence="1" type="ORF">BO71DRAFT_73310</name>
</gene>
<evidence type="ECO:0000313" key="2">
    <source>
        <dbReference type="Proteomes" id="UP000247810"/>
    </source>
</evidence>
<dbReference type="Proteomes" id="UP000247810">
    <property type="component" value="Unassembled WGS sequence"/>
</dbReference>
<accession>A0A319D0N4</accession>
<evidence type="ECO:0000313" key="1">
    <source>
        <dbReference type="EMBL" id="PYH90561.1"/>
    </source>
</evidence>